<evidence type="ECO:0000313" key="2">
    <source>
        <dbReference type="Proteomes" id="UP001601444"/>
    </source>
</evidence>
<proteinExistence type="predicted"/>
<gene>
    <name evidence="1" type="ORF">ACFYTF_15880</name>
</gene>
<sequence>MAELDDIGSETAAMMRTMLQMATLVALKSREHGQKEAEARAKAVEAKIKEAKELQLREAREAKAKDPRNIELEMMKSGPALERPGLDRSGPTLGDAMTDGVTLAKELDNPFAVTSHATESLAYDSAERRQALAAHLQRSGVSPELTQVRMLVEAGRGISPDEAIRLDEVARQATMGRDLAREARGLQRGIDRGR</sequence>
<accession>A0ABW6PPH9</accession>
<dbReference type="Proteomes" id="UP001601444">
    <property type="component" value="Unassembled WGS sequence"/>
</dbReference>
<protein>
    <recommendedName>
        <fullName evidence="3">HNH endonuclease</fullName>
    </recommendedName>
</protein>
<dbReference type="RefSeq" id="WP_043653683.1">
    <property type="nucleotide sequence ID" value="NZ_JBIAMX010000008.1"/>
</dbReference>
<comment type="caution">
    <text evidence="1">The sequence shown here is derived from an EMBL/GenBank/DDBJ whole genome shotgun (WGS) entry which is preliminary data.</text>
</comment>
<keyword evidence="2" id="KW-1185">Reference proteome</keyword>
<organism evidence="1 2">
    <name type="scientific">Nocardia thailandica</name>
    <dbReference type="NCBI Taxonomy" id="257275"/>
    <lineage>
        <taxon>Bacteria</taxon>
        <taxon>Bacillati</taxon>
        <taxon>Actinomycetota</taxon>
        <taxon>Actinomycetes</taxon>
        <taxon>Mycobacteriales</taxon>
        <taxon>Nocardiaceae</taxon>
        <taxon>Nocardia</taxon>
    </lineage>
</organism>
<evidence type="ECO:0008006" key="3">
    <source>
        <dbReference type="Google" id="ProtNLM"/>
    </source>
</evidence>
<reference evidence="1 2" key="1">
    <citation type="submission" date="2024-10" db="EMBL/GenBank/DDBJ databases">
        <title>The Natural Products Discovery Center: Release of the First 8490 Sequenced Strains for Exploring Actinobacteria Biosynthetic Diversity.</title>
        <authorList>
            <person name="Kalkreuter E."/>
            <person name="Kautsar S.A."/>
            <person name="Yang D."/>
            <person name="Bader C.D."/>
            <person name="Teijaro C.N."/>
            <person name="Fluegel L."/>
            <person name="Davis C.M."/>
            <person name="Simpson J.R."/>
            <person name="Lauterbach L."/>
            <person name="Steele A.D."/>
            <person name="Gui C."/>
            <person name="Meng S."/>
            <person name="Li G."/>
            <person name="Viehrig K."/>
            <person name="Ye F."/>
            <person name="Su P."/>
            <person name="Kiefer A.F."/>
            <person name="Nichols A."/>
            <person name="Cepeda A.J."/>
            <person name="Yan W."/>
            <person name="Fan B."/>
            <person name="Jiang Y."/>
            <person name="Adhikari A."/>
            <person name="Zheng C.-J."/>
            <person name="Schuster L."/>
            <person name="Cowan T.M."/>
            <person name="Smanski M.J."/>
            <person name="Chevrette M.G."/>
            <person name="De Carvalho L.P.S."/>
            <person name="Shen B."/>
        </authorList>
    </citation>
    <scope>NUCLEOTIDE SEQUENCE [LARGE SCALE GENOMIC DNA]</scope>
    <source>
        <strain evidence="1 2">NPDC004045</strain>
    </source>
</reference>
<name>A0ABW6PPH9_9NOCA</name>
<evidence type="ECO:0000313" key="1">
    <source>
        <dbReference type="EMBL" id="MFF0544310.1"/>
    </source>
</evidence>
<dbReference type="EMBL" id="JBIAMX010000008">
    <property type="protein sequence ID" value="MFF0544310.1"/>
    <property type="molecule type" value="Genomic_DNA"/>
</dbReference>